<dbReference type="GO" id="GO:0003700">
    <property type="term" value="F:DNA-binding transcription factor activity"/>
    <property type="evidence" value="ECO:0007669"/>
    <property type="project" value="InterPro"/>
</dbReference>
<evidence type="ECO:0000313" key="6">
    <source>
        <dbReference type="Proteomes" id="UP000242814"/>
    </source>
</evidence>
<dbReference type="Proteomes" id="UP000242814">
    <property type="component" value="Unassembled WGS sequence"/>
</dbReference>
<name>A0A1D2JMF3_PARBR</name>
<gene>
    <name evidence="5" type="ORF">ACO22_01180</name>
</gene>
<keyword evidence="1" id="KW-0539">Nucleus</keyword>
<dbReference type="InterPro" id="IPR007219">
    <property type="entry name" value="XnlR_reg_dom"/>
</dbReference>
<dbReference type="EMBL" id="LZYO01000026">
    <property type="protein sequence ID" value="ODH42655.1"/>
    <property type="molecule type" value="Genomic_DNA"/>
</dbReference>
<feature type="compositionally biased region" description="Basic and acidic residues" evidence="3">
    <location>
        <begin position="696"/>
        <end position="708"/>
    </location>
</feature>
<evidence type="ECO:0000256" key="1">
    <source>
        <dbReference type="ARBA" id="ARBA00023242"/>
    </source>
</evidence>
<protein>
    <recommendedName>
        <fullName evidence="4">Xylanolytic transcriptional activator regulatory domain-containing protein</fullName>
    </recommendedName>
</protein>
<dbReference type="AlphaFoldDB" id="A0A1D2JMF3"/>
<keyword evidence="2" id="KW-0175">Coiled coil</keyword>
<dbReference type="GO" id="GO:0008270">
    <property type="term" value="F:zinc ion binding"/>
    <property type="evidence" value="ECO:0007669"/>
    <property type="project" value="InterPro"/>
</dbReference>
<dbReference type="VEuPathDB" id="FungiDB:PABG_02378"/>
<dbReference type="Pfam" id="PF04082">
    <property type="entry name" value="Fungal_trans"/>
    <property type="match status" value="1"/>
</dbReference>
<dbReference type="OrthoDB" id="2110361at2759"/>
<dbReference type="InterPro" id="IPR050987">
    <property type="entry name" value="AtrR-like"/>
</dbReference>
<comment type="caution">
    <text evidence="5">The sequence shown here is derived from an EMBL/GenBank/DDBJ whole genome shotgun (WGS) entry which is preliminary data.</text>
</comment>
<dbReference type="PANTHER" id="PTHR46910:SF1">
    <property type="entry name" value="MISCELLANEOUS ZN(II)2CYS6 TRANSCRIPTION FACTOR (EUROFUNG)-RELATED"/>
    <property type="match status" value="1"/>
</dbReference>
<feature type="region of interest" description="Disordered" evidence="3">
    <location>
        <begin position="1"/>
        <end position="33"/>
    </location>
</feature>
<evidence type="ECO:0000256" key="3">
    <source>
        <dbReference type="SAM" id="MobiDB-lite"/>
    </source>
</evidence>
<accession>A0A1D2JMF3</accession>
<dbReference type="GO" id="GO:0006351">
    <property type="term" value="P:DNA-templated transcription"/>
    <property type="evidence" value="ECO:0007669"/>
    <property type="project" value="InterPro"/>
</dbReference>
<sequence>MQDAYPQLPAIQAPHSRTLCGQPPGSSSTLPAISGSQLRANFNPVAPNRSRNGLKISNLIYSSGPQDLNRSPPSTTYPHSHESVSVSSADQSGTFPDLHNQNDAVQRFHIGTFIQQPHKRAYRQRRKDPSCDACRERKVKILPVARNAPIEMQVQDLERQLAQAKQQLLQLRSGISKIDGLMDPDFDLHEGTPTIPEIGRRPGRPKDAHINQIPSHVCWKMRTYGQELMDLPATHSFMPRQRLPTGDVPPLPPTSVVDSLLGNYFSYIHPVFPIIHWPMLLRDCDRISRTGSFDGVPRVWIAVLFAVLACGSLHSLDQDLISKGKEFIQTCASLGDLWEDSFSIDQVRTSMLISLFLHEMNLKSPSWVWLGSAVRIAQYIGLHVEDGPWPAPDAEVRKRVWWALYSWERLVVLETGKPLMINDEDCDIELPFAEDGSLPQSDKTTPLLAITHIMRSVSQLSKSLKAPAISVDTLEIFERHFQMCLSTFPLDYRMGGSHYLDPRLLSPIIFMQNTRLILHRHNISPRNSPEMRHAALERCVAVAHDTAALLSRCMRFPPAPNSTSDSQQTNYWRYPMATAATTILCSHIWRCTLFLLFHGAYTDALICVQTSAAIGDARPINAACGRYLSFFLGCLLERTLKSGPTNLERDEEMMAYVSGDLQGRASSSWIWKTGENRSTSKVTPAHSSSPLGVSPLDRKSVDEARNDGAPEDLDREWEGWGWVEQTVHFLLTEQQRQITVLEAKETGTRSSTFDQPEVPFIRPPKNASSSRISPTSSSRMTIANII</sequence>
<dbReference type="GO" id="GO:0003677">
    <property type="term" value="F:DNA binding"/>
    <property type="evidence" value="ECO:0007669"/>
    <property type="project" value="InterPro"/>
</dbReference>
<feature type="region of interest" description="Disordered" evidence="3">
    <location>
        <begin position="747"/>
        <end position="780"/>
    </location>
</feature>
<dbReference type="VEuPathDB" id="FungiDB:PADG_00758"/>
<evidence type="ECO:0000256" key="2">
    <source>
        <dbReference type="SAM" id="Coils"/>
    </source>
</evidence>
<dbReference type="PANTHER" id="PTHR46910">
    <property type="entry name" value="TRANSCRIPTION FACTOR PDR1"/>
    <property type="match status" value="1"/>
</dbReference>
<feature type="compositionally biased region" description="Polar residues" evidence="3">
    <location>
        <begin position="678"/>
        <end position="691"/>
    </location>
</feature>
<evidence type="ECO:0000259" key="4">
    <source>
        <dbReference type="SMART" id="SM00906"/>
    </source>
</evidence>
<dbReference type="CDD" id="cd12148">
    <property type="entry name" value="fungal_TF_MHR"/>
    <property type="match status" value="1"/>
</dbReference>
<feature type="domain" description="Xylanolytic transcriptional activator regulatory" evidence="4">
    <location>
        <begin position="366"/>
        <end position="437"/>
    </location>
</feature>
<dbReference type="SMART" id="SM00906">
    <property type="entry name" value="Fungal_trans"/>
    <property type="match status" value="1"/>
</dbReference>
<reference evidence="5 6" key="1">
    <citation type="submission" date="2016-06" db="EMBL/GenBank/DDBJ databases">
        <authorList>
            <person name="Kjaerup R.B."/>
            <person name="Dalgaard T.S."/>
            <person name="Juul-Madsen H.R."/>
        </authorList>
    </citation>
    <scope>NUCLEOTIDE SEQUENCE [LARGE SCALE GENOMIC DNA]</scope>
    <source>
        <strain evidence="5 6">Pb300</strain>
    </source>
</reference>
<feature type="region of interest" description="Disordered" evidence="3">
    <location>
        <begin position="678"/>
        <end position="713"/>
    </location>
</feature>
<feature type="region of interest" description="Disordered" evidence="3">
    <location>
        <begin position="61"/>
        <end position="99"/>
    </location>
</feature>
<feature type="compositionally biased region" description="Polar residues" evidence="3">
    <location>
        <begin position="24"/>
        <end position="33"/>
    </location>
</feature>
<proteinExistence type="predicted"/>
<feature type="coiled-coil region" evidence="2">
    <location>
        <begin position="147"/>
        <end position="174"/>
    </location>
</feature>
<evidence type="ECO:0000313" key="5">
    <source>
        <dbReference type="EMBL" id="ODH42655.1"/>
    </source>
</evidence>
<feature type="compositionally biased region" description="Low complexity" evidence="3">
    <location>
        <begin position="768"/>
        <end position="780"/>
    </location>
</feature>
<organism evidence="5 6">
    <name type="scientific">Paracoccidioides brasiliensis</name>
    <dbReference type="NCBI Taxonomy" id="121759"/>
    <lineage>
        <taxon>Eukaryota</taxon>
        <taxon>Fungi</taxon>
        <taxon>Dikarya</taxon>
        <taxon>Ascomycota</taxon>
        <taxon>Pezizomycotina</taxon>
        <taxon>Eurotiomycetes</taxon>
        <taxon>Eurotiomycetidae</taxon>
        <taxon>Onygenales</taxon>
        <taxon>Ajellomycetaceae</taxon>
        <taxon>Paracoccidioides</taxon>
    </lineage>
</organism>